<dbReference type="InterPro" id="IPR038734">
    <property type="entry name" value="YhaN_AAA"/>
</dbReference>
<keyword evidence="2" id="KW-1133">Transmembrane helix</keyword>
<feature type="transmembrane region" description="Helical" evidence="2">
    <location>
        <begin position="505"/>
        <end position="523"/>
    </location>
</feature>
<dbReference type="AlphaFoldDB" id="A0A2S7N0M5"/>
<comment type="caution">
    <text evidence="4">The sequence shown here is derived from an EMBL/GenBank/DDBJ whole genome shotgun (WGS) entry which is preliminary data.</text>
</comment>
<evidence type="ECO:0000313" key="4">
    <source>
        <dbReference type="EMBL" id="PQD95535.1"/>
    </source>
</evidence>
<evidence type="ECO:0000313" key="5">
    <source>
        <dbReference type="Proteomes" id="UP000239663"/>
    </source>
</evidence>
<sequence length="998" mass="115487">MRRQVTLFIKRIHIYGYGRLENYQLDFSPGVNVLYGENEAGKSTIFSFIHAMLFGFPQRSQSAPSYEPNGGVKYGGRLTVELPDNGEIIIERIKNTQGSECRVYQDGRPIGSEQDLQELLKGVDRGFYESIYSFNLDGIQEISRLNEEEIGRYLFFAGISGSERLWELENGLQKQMDQLFKPSGKKPEINQKLTQLKESSRQLQKAIERENEYNQFLERQEQLSKSIAENRALLEESKDKLVHLRDWKRLLPGIQELSAINSRLRELSEGHFPAGGIKRMDTIEAERLAKETLFKSQSSKLAALKAERQKITYNDQWSQMESAVHRMERVIDNWEVQEGEIKAKSIELEHIEARMYKLQDELHMNLEEARIVSLDTSVFRKEEIKQLELEMRTLQKRKSELDSQFEQEKIKLEQLERTLAVYESKLLPDDERARLEERYKAFQRSLGLGGEKEALETLERLKNRREKVKGAERKAVAKQKQALGLAGLLIITVSILLIIVSNMLLGLGIGLGGILLLFLFKQLMGSQAKSSELDEEILYFEEKVAQSSRSFEGRGDIGLTERLLMEDAQIRDQYEKGLVRKEQQEEIFEGLIQAFEKWEREKQLCERRLIALGNEWSIPEEISQSMLSEAFERLESMKEIILEKNRIQASINEAKNVIGTHKAKLENLAQIFDVSADQPNKREIYSLIKQKLEAALRVKSESIRLEERIHDLTEELEPLEEVCKRLMAEREKLLKEAHCTSITDFYQCGKEAEEREQLLAAKRQLMIQLGDFADTERYVSASAAELDDQISGEEDYCSSLEQLIETGRKELAAIQYDIKRLEEDGTVEALQFNHQKLLEDFEDMSRKWAKLAVAKGILQETIQKYKNERFPVILNKTNEYLFYLTNGKYEKMLFADNGAGLMLQDYNGGFIHARDLSRGTAELAYVSIRLALALTIEGRNNLPLMMDDTFVNFDDRRTERVLSLLRKIGQENHQILFMTCHQKIKENFTPQEVISLMR</sequence>
<dbReference type="PANTHER" id="PTHR41259">
    <property type="entry name" value="DOUBLE-STRAND BREAK REPAIR RAD50 ATPASE, PUTATIVE-RELATED"/>
    <property type="match status" value="1"/>
</dbReference>
<keyword evidence="2" id="KW-0812">Transmembrane</keyword>
<dbReference type="Proteomes" id="UP000239663">
    <property type="component" value="Unassembled WGS sequence"/>
</dbReference>
<organism evidence="4 5">
    <name type="scientific">Pradoshia eiseniae</name>
    <dbReference type="NCBI Taxonomy" id="2064768"/>
    <lineage>
        <taxon>Bacteria</taxon>
        <taxon>Bacillati</taxon>
        <taxon>Bacillota</taxon>
        <taxon>Bacilli</taxon>
        <taxon>Bacillales</taxon>
        <taxon>Bacillaceae</taxon>
        <taxon>Pradoshia</taxon>
    </lineage>
</organism>
<keyword evidence="5" id="KW-1185">Reference proteome</keyword>
<gene>
    <name evidence="4" type="ORF">CYL18_09640</name>
</gene>
<feature type="coiled-coil region" evidence="1">
    <location>
        <begin position="695"/>
        <end position="736"/>
    </location>
</feature>
<proteinExistence type="predicted"/>
<dbReference type="PANTHER" id="PTHR41259:SF1">
    <property type="entry name" value="DOUBLE-STRAND BREAK REPAIR RAD50 ATPASE, PUTATIVE-RELATED"/>
    <property type="match status" value="1"/>
</dbReference>
<accession>A0A2S7N0M5</accession>
<keyword evidence="1" id="KW-0175">Coiled coil</keyword>
<dbReference type="Gene3D" id="3.40.50.300">
    <property type="entry name" value="P-loop containing nucleotide triphosphate hydrolases"/>
    <property type="match status" value="2"/>
</dbReference>
<protein>
    <recommendedName>
        <fullName evidence="3">YhaN AAA domain-containing protein</fullName>
    </recommendedName>
</protein>
<evidence type="ECO:0000259" key="3">
    <source>
        <dbReference type="Pfam" id="PF13514"/>
    </source>
</evidence>
<keyword evidence="2" id="KW-0472">Membrane</keyword>
<feature type="domain" description="YhaN AAA" evidence="3">
    <location>
        <begin position="9"/>
        <end position="211"/>
    </location>
</feature>
<feature type="coiled-coil region" evidence="1">
    <location>
        <begin position="189"/>
        <end position="220"/>
    </location>
</feature>
<dbReference type="InterPro" id="IPR027417">
    <property type="entry name" value="P-loop_NTPase"/>
</dbReference>
<dbReference type="EMBL" id="PKOZ01000004">
    <property type="protein sequence ID" value="PQD95535.1"/>
    <property type="molecule type" value="Genomic_DNA"/>
</dbReference>
<feature type="coiled-coil region" evidence="1">
    <location>
        <begin position="581"/>
        <end position="657"/>
    </location>
</feature>
<feature type="coiled-coil region" evidence="1">
    <location>
        <begin position="451"/>
        <end position="481"/>
    </location>
</feature>
<feature type="coiled-coil region" evidence="1">
    <location>
        <begin position="341"/>
        <end position="425"/>
    </location>
</feature>
<evidence type="ECO:0000256" key="1">
    <source>
        <dbReference type="SAM" id="Coils"/>
    </source>
</evidence>
<evidence type="ECO:0000256" key="2">
    <source>
        <dbReference type="SAM" id="Phobius"/>
    </source>
</evidence>
<dbReference type="Pfam" id="PF13514">
    <property type="entry name" value="AAA_27"/>
    <property type="match status" value="1"/>
</dbReference>
<name>A0A2S7N0M5_9BACI</name>
<dbReference type="SUPFAM" id="SSF52540">
    <property type="entry name" value="P-loop containing nucleoside triphosphate hydrolases"/>
    <property type="match status" value="1"/>
</dbReference>
<reference evidence="4 5" key="1">
    <citation type="submission" date="2017-12" db="EMBL/GenBank/DDBJ databases">
        <title>Taxonomic description and draft genome of Pradoshia cofamensis Gen. nov., sp. nov., a thermotolerant bacillale isolated from anterior gut of earthworm Eisenia fetida.</title>
        <authorList>
            <person name="Saha T."/>
            <person name="Chakraborty R."/>
        </authorList>
    </citation>
    <scope>NUCLEOTIDE SEQUENCE [LARGE SCALE GENOMIC DNA]</scope>
    <source>
        <strain evidence="4 5">EAG3</strain>
    </source>
</reference>